<dbReference type="GO" id="GO:0008168">
    <property type="term" value="F:methyltransferase activity"/>
    <property type="evidence" value="ECO:0007669"/>
    <property type="project" value="UniProtKB-KW"/>
</dbReference>
<keyword evidence="3" id="KW-1185">Reference proteome</keyword>
<comment type="caution">
    <text evidence="2">The sequence shown here is derived from an EMBL/GenBank/DDBJ whole genome shotgun (WGS) entry which is preliminary data.</text>
</comment>
<dbReference type="GO" id="GO:0032259">
    <property type="term" value="P:methylation"/>
    <property type="evidence" value="ECO:0007669"/>
    <property type="project" value="UniProtKB-KW"/>
</dbReference>
<dbReference type="OrthoDB" id="9804312at2"/>
<evidence type="ECO:0000259" key="1">
    <source>
        <dbReference type="Pfam" id="PF13649"/>
    </source>
</evidence>
<evidence type="ECO:0000313" key="2">
    <source>
        <dbReference type="EMBL" id="OPA77399.1"/>
    </source>
</evidence>
<feature type="domain" description="Methyltransferase" evidence="1">
    <location>
        <begin position="42"/>
        <end position="137"/>
    </location>
</feature>
<dbReference type="InterPro" id="IPR041698">
    <property type="entry name" value="Methyltransf_25"/>
</dbReference>
<dbReference type="SUPFAM" id="SSF53335">
    <property type="entry name" value="S-adenosyl-L-methionine-dependent methyltransferases"/>
    <property type="match status" value="1"/>
</dbReference>
<dbReference type="RefSeq" id="WP_078499140.1">
    <property type="nucleotide sequence ID" value="NZ_MSZX01000005.1"/>
</dbReference>
<keyword evidence="2" id="KW-0808">Transferase</keyword>
<dbReference type="Gene3D" id="3.40.50.150">
    <property type="entry name" value="Vaccinia Virus protein VP39"/>
    <property type="match status" value="1"/>
</dbReference>
<proteinExistence type="predicted"/>
<evidence type="ECO:0000313" key="3">
    <source>
        <dbReference type="Proteomes" id="UP000190188"/>
    </source>
</evidence>
<dbReference type="Gene3D" id="2.20.25.110">
    <property type="entry name" value="S-adenosyl-L-methionine-dependent methyltransferases"/>
    <property type="match status" value="1"/>
</dbReference>
<dbReference type="Proteomes" id="UP000190188">
    <property type="component" value="Unassembled WGS sequence"/>
</dbReference>
<keyword evidence="2" id="KW-0489">Methyltransferase</keyword>
<name>A0A1T2XBX9_9BACL</name>
<gene>
    <name evidence="2" type="ORF">BVG16_13130</name>
</gene>
<sequence>MSFSNYGELCTEVYDLSKQIGQSIGGDVEYYLNKLKNCKGPILEAMVGSGRVIIPLLEAGLIVEGVDYSPEMLASCRKRCEARGLQTHLYQADLTELSLPNKYEAIIIPGGSFLLIEQREKSLKVLNRLYEHLEPGGQLILDLFLPENQINSSDLGKWSGTGTYHLPNGDMITLESKCVEADLFFHQYQVNHLKYEKWRNGTLIQTELQRFALRWYGVEEFKYILERIGFTDIRISADFEDGKQPTNGNQTYVYQATKK</sequence>
<dbReference type="AlphaFoldDB" id="A0A1T2XBX9"/>
<dbReference type="CDD" id="cd02440">
    <property type="entry name" value="AdoMet_MTases"/>
    <property type="match status" value="1"/>
</dbReference>
<protein>
    <submittedName>
        <fullName evidence="2">SAM-dependent methyltransferase</fullName>
    </submittedName>
</protein>
<dbReference type="EMBL" id="MSZX01000005">
    <property type="protein sequence ID" value="OPA77399.1"/>
    <property type="molecule type" value="Genomic_DNA"/>
</dbReference>
<reference evidence="2 3" key="1">
    <citation type="submission" date="2017-01" db="EMBL/GenBank/DDBJ databases">
        <title>Genome analysis of Paenibacillus selenitrireducens ES3-24.</title>
        <authorList>
            <person name="Xu D."/>
            <person name="Yao R."/>
            <person name="Zheng S."/>
        </authorList>
    </citation>
    <scope>NUCLEOTIDE SEQUENCE [LARGE SCALE GENOMIC DNA]</scope>
    <source>
        <strain evidence="2 3">ES3-24</strain>
    </source>
</reference>
<dbReference type="InterPro" id="IPR029063">
    <property type="entry name" value="SAM-dependent_MTases_sf"/>
</dbReference>
<dbReference type="Pfam" id="PF13649">
    <property type="entry name" value="Methyltransf_25"/>
    <property type="match status" value="1"/>
</dbReference>
<organism evidence="2 3">
    <name type="scientific">Paenibacillus selenitireducens</name>
    <dbReference type="NCBI Taxonomy" id="1324314"/>
    <lineage>
        <taxon>Bacteria</taxon>
        <taxon>Bacillati</taxon>
        <taxon>Bacillota</taxon>
        <taxon>Bacilli</taxon>
        <taxon>Bacillales</taxon>
        <taxon>Paenibacillaceae</taxon>
        <taxon>Paenibacillus</taxon>
    </lineage>
</organism>
<dbReference type="STRING" id="1324314.BVG16_13130"/>
<accession>A0A1T2XBX9</accession>